<protein>
    <submittedName>
        <fullName evidence="1">Uncharacterized protein</fullName>
    </submittedName>
</protein>
<proteinExistence type="predicted"/>
<accession>A0A165CKL9</accession>
<organism evidence="1 2">
    <name type="scientific">Exidia glandulosa HHB12029</name>
    <dbReference type="NCBI Taxonomy" id="1314781"/>
    <lineage>
        <taxon>Eukaryota</taxon>
        <taxon>Fungi</taxon>
        <taxon>Dikarya</taxon>
        <taxon>Basidiomycota</taxon>
        <taxon>Agaricomycotina</taxon>
        <taxon>Agaricomycetes</taxon>
        <taxon>Auriculariales</taxon>
        <taxon>Exidiaceae</taxon>
        <taxon>Exidia</taxon>
    </lineage>
</organism>
<evidence type="ECO:0000313" key="2">
    <source>
        <dbReference type="Proteomes" id="UP000077266"/>
    </source>
</evidence>
<dbReference type="Proteomes" id="UP000077266">
    <property type="component" value="Unassembled WGS sequence"/>
</dbReference>
<feature type="non-terminal residue" evidence="1">
    <location>
        <position position="1"/>
    </location>
</feature>
<keyword evidence="2" id="KW-1185">Reference proteome</keyword>
<name>A0A165CKL9_EXIGL</name>
<gene>
    <name evidence="1" type="ORF">EXIGLDRAFT_729382</name>
</gene>
<evidence type="ECO:0000313" key="1">
    <source>
        <dbReference type="EMBL" id="KZV82642.1"/>
    </source>
</evidence>
<dbReference type="InParanoid" id="A0A165CKL9"/>
<dbReference type="EMBL" id="KV426310">
    <property type="protein sequence ID" value="KZV82642.1"/>
    <property type="molecule type" value="Genomic_DNA"/>
</dbReference>
<sequence length="471" mass="51327">MFQSNAAAVHPVHTYLAVRDHIYRTRGLTAGTFAVSTTHPASVLLDALQGRPLYAYGELGDFERPVIQVCTNDSLTPTVRLGTLDHINFQVAQTMATATPELGVLTIPGRQISLVHDDERDKPMSLPPITRALNAIAKEVLAMMCPDRLVRLLLSHLVLITDHTPYRLGGPTVVIPLEARWTGTLTRGIVRVKVGKTTLQPKVGEWLALSGGEALVQGVLDDGAPIAFLQLDICTSLAPVDPDTNELVRMELATVDEKETFQSVDFVGRTWDVPASNFMEHLFYLVPSTAPRAPRSVGVGVETFVSRVVDELKNPDGPRTIGFLLFNLYTQRAILPGFLRGLDKTLFKAFSACSEVTVSMYPVLIEESTHPCRPFTQVVRLWDSSSSSSLRTTANLVADRLHAAAIAQDDDATDDEDAAAEVGEVEGPVLVLGRRQTVAMLVSRGSEEDNESVWFGAAMFVTRKVCLDGNA</sequence>
<dbReference type="AlphaFoldDB" id="A0A165CKL9"/>
<reference evidence="1 2" key="1">
    <citation type="journal article" date="2016" name="Mol. Biol. Evol.">
        <title>Comparative Genomics of Early-Diverging Mushroom-Forming Fungi Provides Insights into the Origins of Lignocellulose Decay Capabilities.</title>
        <authorList>
            <person name="Nagy L.G."/>
            <person name="Riley R."/>
            <person name="Tritt A."/>
            <person name="Adam C."/>
            <person name="Daum C."/>
            <person name="Floudas D."/>
            <person name="Sun H."/>
            <person name="Yadav J.S."/>
            <person name="Pangilinan J."/>
            <person name="Larsson K.H."/>
            <person name="Matsuura K."/>
            <person name="Barry K."/>
            <person name="Labutti K."/>
            <person name="Kuo R."/>
            <person name="Ohm R.A."/>
            <person name="Bhattacharya S.S."/>
            <person name="Shirouzu T."/>
            <person name="Yoshinaga Y."/>
            <person name="Martin F.M."/>
            <person name="Grigoriev I.V."/>
            <person name="Hibbett D.S."/>
        </authorList>
    </citation>
    <scope>NUCLEOTIDE SEQUENCE [LARGE SCALE GENOMIC DNA]</scope>
    <source>
        <strain evidence="1 2">HHB12029</strain>
    </source>
</reference>